<sequence length="445" mass="47961">MGKDMMNISGATSSFDISNHSNTLIINVPDANLEKIGQILSSDISFAGDISLINCFTNKLDSIITIASQQGDIKIENGEMNANVKSTTGNVEIKGANLKAISTEQGAVELSENAKVAAIETKKETGFIKVCDSEVENSITTTQGFVELIRGSKAKSIKTTCGSGIVTVTGSEVTDNVRTIGGKVRLFGKSTVGTIATLCKGADVLVEYSFVKNEIKTDGGSVKLESDAKVKKIKTNQQSGSVTLNNSDAEEIETTSGNILIKGSTCYMPEKLITDSGEITVERIKTDKNTCIEQKTGKTVFKNTVHKAKITTNSRNTVIDEKSSLNHLHWVIPEKSCEKNNPTTRHEILKQRFAGSITIGNSYTNCRVKSIVDNTQISFVSQPDKYQIDVSKSVNIGENVFEIVVSGKILTLTVDNSANPDAKLQLVTKGTGNVDYRDNIIEVVS</sequence>
<protein>
    <recommendedName>
        <fullName evidence="3">Adhesin domain-containing protein</fullName>
    </recommendedName>
</protein>
<dbReference type="Proteomes" id="UP000294555">
    <property type="component" value="Unassembled WGS sequence"/>
</dbReference>
<name>A0A4R1NP30_9GAMM</name>
<dbReference type="EMBL" id="SJOI01000001">
    <property type="protein sequence ID" value="TCL06110.1"/>
    <property type="molecule type" value="Genomic_DNA"/>
</dbReference>
<evidence type="ECO:0008006" key="3">
    <source>
        <dbReference type="Google" id="ProtNLM"/>
    </source>
</evidence>
<organism evidence="1 2">
    <name type="scientific">Sodalis ligni</name>
    <dbReference type="NCBI Taxonomy" id="2697027"/>
    <lineage>
        <taxon>Bacteria</taxon>
        <taxon>Pseudomonadati</taxon>
        <taxon>Pseudomonadota</taxon>
        <taxon>Gammaproteobacteria</taxon>
        <taxon>Enterobacterales</taxon>
        <taxon>Bruguierivoracaceae</taxon>
        <taxon>Sodalis</taxon>
    </lineage>
</organism>
<keyword evidence="2" id="KW-1185">Reference proteome</keyword>
<gene>
    <name evidence="1" type="ORF">EZJ58_4342</name>
</gene>
<dbReference type="AlphaFoldDB" id="A0A4R1NP30"/>
<comment type="caution">
    <text evidence="1">The sequence shown here is derived from an EMBL/GenBank/DDBJ whole genome shotgun (WGS) entry which is preliminary data.</text>
</comment>
<evidence type="ECO:0000313" key="2">
    <source>
        <dbReference type="Proteomes" id="UP000294555"/>
    </source>
</evidence>
<accession>A0A4R1NP30</accession>
<proteinExistence type="predicted"/>
<reference evidence="1 2" key="1">
    <citation type="submission" date="2019-02" db="EMBL/GenBank/DDBJ databases">
        <title>Investigation of anaerobic lignin degradation for improved lignocellulosic biofuels.</title>
        <authorList>
            <person name="Deangelis K."/>
        </authorList>
    </citation>
    <scope>NUCLEOTIDE SEQUENCE [LARGE SCALE GENOMIC DNA]</scope>
    <source>
        <strain evidence="1 2">159R</strain>
    </source>
</reference>
<evidence type="ECO:0000313" key="1">
    <source>
        <dbReference type="EMBL" id="TCL06110.1"/>
    </source>
</evidence>